<dbReference type="GO" id="GO:0008360">
    <property type="term" value="P:regulation of cell shape"/>
    <property type="evidence" value="ECO:0007669"/>
    <property type="project" value="UniProtKB-KW"/>
</dbReference>
<evidence type="ECO:0000256" key="4">
    <source>
        <dbReference type="ARBA" id="ARBA00022960"/>
    </source>
</evidence>
<feature type="domain" description="L,D-transpeptidase scaffold" evidence="10">
    <location>
        <begin position="66"/>
        <end position="206"/>
    </location>
</feature>
<evidence type="ECO:0000256" key="1">
    <source>
        <dbReference type="ARBA" id="ARBA00004752"/>
    </source>
</evidence>
<keyword evidence="3" id="KW-0808">Transferase</keyword>
<protein>
    <submittedName>
        <fullName evidence="11">Peptidoglycan-binding protein</fullName>
    </submittedName>
</protein>
<keyword evidence="6" id="KW-0961">Cell wall biogenesis/degradation</keyword>
<keyword evidence="5" id="KW-0573">Peptidoglycan synthesis</keyword>
<dbReference type="InterPro" id="IPR005490">
    <property type="entry name" value="LD_TPept_cat_dom"/>
</dbReference>
<organism evidence="11 12">
    <name type="scientific">Edaphobacter dinghuensis</name>
    <dbReference type="NCBI Taxonomy" id="1560005"/>
    <lineage>
        <taxon>Bacteria</taxon>
        <taxon>Pseudomonadati</taxon>
        <taxon>Acidobacteriota</taxon>
        <taxon>Terriglobia</taxon>
        <taxon>Terriglobales</taxon>
        <taxon>Acidobacteriaceae</taxon>
        <taxon>Edaphobacter</taxon>
    </lineage>
</organism>
<proteinExistence type="inferred from homology"/>
<feature type="compositionally biased region" description="Basic and acidic residues" evidence="7">
    <location>
        <begin position="264"/>
        <end position="276"/>
    </location>
</feature>
<feature type="compositionally biased region" description="Pro residues" evidence="7">
    <location>
        <begin position="578"/>
        <end position="587"/>
    </location>
</feature>
<accession>A0A917LY47</accession>
<evidence type="ECO:0000256" key="5">
    <source>
        <dbReference type="ARBA" id="ARBA00022984"/>
    </source>
</evidence>
<comment type="pathway">
    <text evidence="1">Cell wall biogenesis; peptidoglycan biosynthesis.</text>
</comment>
<evidence type="ECO:0000259" key="8">
    <source>
        <dbReference type="Pfam" id="PF01471"/>
    </source>
</evidence>
<dbReference type="Pfam" id="PF03734">
    <property type="entry name" value="YkuD"/>
    <property type="match status" value="1"/>
</dbReference>
<dbReference type="InterPro" id="IPR045380">
    <property type="entry name" value="LD_TPept_scaffold_dom"/>
</dbReference>
<dbReference type="Gene3D" id="1.10.101.10">
    <property type="entry name" value="PGBD-like superfamily/PGBD"/>
    <property type="match status" value="1"/>
</dbReference>
<dbReference type="RefSeq" id="WP_188552469.1">
    <property type="nucleotide sequence ID" value="NZ_BMGT01000001.1"/>
</dbReference>
<reference evidence="11" key="2">
    <citation type="submission" date="2020-09" db="EMBL/GenBank/DDBJ databases">
        <authorList>
            <person name="Sun Q."/>
            <person name="Zhou Y."/>
        </authorList>
    </citation>
    <scope>NUCLEOTIDE SEQUENCE</scope>
    <source>
        <strain evidence="11">CGMCC 1.12997</strain>
    </source>
</reference>
<dbReference type="PANTHER" id="PTHR41533:SF2">
    <property type="entry name" value="BLR7131 PROTEIN"/>
    <property type="match status" value="1"/>
</dbReference>
<gene>
    <name evidence="11" type="ORF">GCM10011585_03930</name>
</gene>
<name>A0A917LY47_9BACT</name>
<dbReference type="InterPro" id="IPR036366">
    <property type="entry name" value="PGBDSf"/>
</dbReference>
<evidence type="ECO:0000313" key="12">
    <source>
        <dbReference type="Proteomes" id="UP000647241"/>
    </source>
</evidence>
<dbReference type="Pfam" id="PF01471">
    <property type="entry name" value="PG_binding_1"/>
    <property type="match status" value="1"/>
</dbReference>
<feature type="region of interest" description="Disordered" evidence="7">
    <location>
        <begin position="578"/>
        <end position="597"/>
    </location>
</feature>
<feature type="domain" description="Peptidoglycan binding-like" evidence="8">
    <location>
        <begin position="276"/>
        <end position="312"/>
    </location>
</feature>
<evidence type="ECO:0000256" key="6">
    <source>
        <dbReference type="ARBA" id="ARBA00023316"/>
    </source>
</evidence>
<dbReference type="SUPFAM" id="SSF141523">
    <property type="entry name" value="L,D-transpeptidase catalytic domain-like"/>
    <property type="match status" value="1"/>
</dbReference>
<keyword evidence="4" id="KW-0133">Cell shape</keyword>
<keyword evidence="12" id="KW-1185">Reference proteome</keyword>
<dbReference type="InterPro" id="IPR052905">
    <property type="entry name" value="LD-transpeptidase_YkuD-like"/>
</dbReference>
<dbReference type="InterPro" id="IPR038063">
    <property type="entry name" value="Transpep_catalytic_dom"/>
</dbReference>
<dbReference type="GO" id="GO:0016740">
    <property type="term" value="F:transferase activity"/>
    <property type="evidence" value="ECO:0007669"/>
    <property type="project" value="UniProtKB-KW"/>
</dbReference>
<dbReference type="InterPro" id="IPR002477">
    <property type="entry name" value="Peptidoglycan-bd-like"/>
</dbReference>
<evidence type="ECO:0000256" key="7">
    <source>
        <dbReference type="SAM" id="MobiDB-lite"/>
    </source>
</evidence>
<evidence type="ECO:0000256" key="2">
    <source>
        <dbReference type="ARBA" id="ARBA00005992"/>
    </source>
</evidence>
<feature type="region of interest" description="Disordered" evidence="7">
    <location>
        <begin position="256"/>
        <end position="277"/>
    </location>
</feature>
<dbReference type="GO" id="GO:0071555">
    <property type="term" value="P:cell wall organization"/>
    <property type="evidence" value="ECO:0007669"/>
    <property type="project" value="UniProtKB-KW"/>
</dbReference>
<feature type="domain" description="L,D-TPase catalytic" evidence="9">
    <location>
        <begin position="342"/>
        <end position="507"/>
    </location>
</feature>
<dbReference type="Gene3D" id="2.40.440.10">
    <property type="entry name" value="L,D-transpeptidase catalytic domain-like"/>
    <property type="match status" value="1"/>
</dbReference>
<evidence type="ECO:0000313" key="11">
    <source>
        <dbReference type="EMBL" id="GGG65459.1"/>
    </source>
</evidence>
<reference evidence="11" key="1">
    <citation type="journal article" date="2014" name="Int. J. Syst. Evol. Microbiol.">
        <title>Complete genome sequence of Corynebacterium casei LMG S-19264T (=DSM 44701T), isolated from a smear-ripened cheese.</title>
        <authorList>
            <consortium name="US DOE Joint Genome Institute (JGI-PGF)"/>
            <person name="Walter F."/>
            <person name="Albersmeier A."/>
            <person name="Kalinowski J."/>
            <person name="Ruckert C."/>
        </authorList>
    </citation>
    <scope>NUCLEOTIDE SEQUENCE</scope>
    <source>
        <strain evidence="11">CGMCC 1.12997</strain>
    </source>
</reference>
<comment type="similarity">
    <text evidence="2">Belongs to the YkuD family.</text>
</comment>
<dbReference type="Proteomes" id="UP000647241">
    <property type="component" value="Unassembled WGS sequence"/>
</dbReference>
<evidence type="ECO:0000256" key="3">
    <source>
        <dbReference type="ARBA" id="ARBA00022679"/>
    </source>
</evidence>
<dbReference type="SUPFAM" id="SSF47090">
    <property type="entry name" value="PGBD-like"/>
    <property type="match status" value="1"/>
</dbReference>
<comment type="caution">
    <text evidence="11">The sequence shown here is derived from an EMBL/GenBank/DDBJ whole genome shotgun (WGS) entry which is preliminary data.</text>
</comment>
<dbReference type="Pfam" id="PF20142">
    <property type="entry name" value="Scaffold"/>
    <property type="match status" value="1"/>
</dbReference>
<dbReference type="GO" id="GO:0004180">
    <property type="term" value="F:carboxypeptidase activity"/>
    <property type="evidence" value="ECO:0007669"/>
    <property type="project" value="UniProtKB-ARBA"/>
</dbReference>
<dbReference type="GO" id="GO:0009252">
    <property type="term" value="P:peptidoglycan biosynthetic process"/>
    <property type="evidence" value="ECO:0007669"/>
    <property type="project" value="UniProtKB-KW"/>
</dbReference>
<sequence length="597" mass="67281">MMRVSFRRVGTACVLGALLLASGCRRHRKSTSAENTTDYAGNLQALVATKKLPSLRWPNFSDYQTAITTFYDDRNYELAWTRDGRPTATALAFIEQFKDAATKGLNPEDYDASLWAGRVQKLSGKSADAISEFDVAMTVNVMRYISDLRIGRVNPSHFNFDINVQSKKYNLAEFVSDHVVDATDVPKLIAGVEPDSEQYRQTEAALAHYLDLAKQQQDDDAQPLPMVEKAVTVGEHYSAAPELLKRLQLECDVVTADDSDSDGDSDKSSDDQDNRPVPHVFTKKLSEAVKHYQHRHGIEENGKLGPQTITSLNVPLSQRVTQLQDALERWRWLPDQYVNAPLIVNLPEFVLRGYTPDHQLDFKMKVVVGKVVGEHQTPVFAHMMRYLVFRPYWNVPVDIAKKELAPHVAVDPGYLEKHNFEVTNGKHQVLTHYTAKQVGQGGVLVREKPGPKNSLGLVKFMFPNQYDIYLHSTPAPYLFDRSRRDFSHGCIRVQKPADLAVWVLNGQPDKDKQPWDMDKVQAAFNDQTQNNRTVLLKTPIPIVIFYVTAEVEDDGEVHFFDDIYGYDADLQTVLAKGPPYPVKPEPVVPKTNDGDTA</sequence>
<evidence type="ECO:0000259" key="9">
    <source>
        <dbReference type="Pfam" id="PF03734"/>
    </source>
</evidence>
<dbReference type="EMBL" id="BMGT01000001">
    <property type="protein sequence ID" value="GGG65459.1"/>
    <property type="molecule type" value="Genomic_DNA"/>
</dbReference>
<dbReference type="InterPro" id="IPR036365">
    <property type="entry name" value="PGBD-like_sf"/>
</dbReference>
<dbReference type="CDD" id="cd16913">
    <property type="entry name" value="YkuD_like"/>
    <property type="match status" value="1"/>
</dbReference>
<evidence type="ECO:0000259" key="10">
    <source>
        <dbReference type="Pfam" id="PF20142"/>
    </source>
</evidence>
<dbReference type="AlphaFoldDB" id="A0A917LY47"/>
<dbReference type="PROSITE" id="PS51257">
    <property type="entry name" value="PROKAR_LIPOPROTEIN"/>
    <property type="match status" value="1"/>
</dbReference>
<dbReference type="PANTHER" id="PTHR41533">
    <property type="entry name" value="L,D-TRANSPEPTIDASE HI_1667-RELATED"/>
    <property type="match status" value="1"/>
</dbReference>